<feature type="domain" description="TIR" evidence="2">
    <location>
        <begin position="201"/>
        <end position="328"/>
    </location>
</feature>
<evidence type="ECO:0000259" key="2">
    <source>
        <dbReference type="Pfam" id="PF13676"/>
    </source>
</evidence>
<dbReference type="EMBL" id="QLYX01000005">
    <property type="protein sequence ID" value="RAY14776.1"/>
    <property type="molecule type" value="Genomic_DNA"/>
</dbReference>
<name>A0A365H720_9ACTN</name>
<protein>
    <recommendedName>
        <fullName evidence="2">TIR domain-containing protein</fullName>
    </recommendedName>
</protein>
<dbReference type="Pfam" id="PF13676">
    <property type="entry name" value="TIR_2"/>
    <property type="match status" value="1"/>
</dbReference>
<feature type="compositionally biased region" description="Low complexity" evidence="1">
    <location>
        <begin position="177"/>
        <end position="188"/>
    </location>
</feature>
<dbReference type="GO" id="GO:0007165">
    <property type="term" value="P:signal transduction"/>
    <property type="evidence" value="ECO:0007669"/>
    <property type="project" value="InterPro"/>
</dbReference>
<comment type="caution">
    <text evidence="3">The sequence shown here is derived from an EMBL/GenBank/DDBJ whole genome shotgun (WGS) entry which is preliminary data.</text>
</comment>
<dbReference type="SUPFAM" id="SSF52200">
    <property type="entry name" value="Toll/Interleukin receptor TIR domain"/>
    <property type="match status" value="1"/>
</dbReference>
<evidence type="ECO:0000256" key="1">
    <source>
        <dbReference type="SAM" id="MobiDB-lite"/>
    </source>
</evidence>
<dbReference type="InterPro" id="IPR035897">
    <property type="entry name" value="Toll_tir_struct_dom_sf"/>
</dbReference>
<evidence type="ECO:0000313" key="3">
    <source>
        <dbReference type="EMBL" id="RAY14776.1"/>
    </source>
</evidence>
<accession>A0A365H720</accession>
<evidence type="ECO:0000313" key="4">
    <source>
        <dbReference type="Proteomes" id="UP000251891"/>
    </source>
</evidence>
<sequence length="332" mass="36349">MEPCFFTSSAAGEDTDWVRRFHDDLEMVLRTLRGSHIFGRRITTGERTATVASVPAMVALISESYLSDPLCQHDWSLFNSRMTSHSGTGVPLIPLRWKTPVPTLPPAFHPMPAPWTAFDDLPYADSGIFHLMRRQVNEGPGGYYATVRRTAELVSAAIAQPLPALSPIPEEQPLRRPTGQVPTTPPTGIKSEPGSKGARKVAISYVGADQPWAEWISHLLQSEPANHEVSLIRWRVGAGEPLSQAIARAGHGRKRVIAVLSDQYLTAPTRTLDTKEGENIETALADVPGATAGIVKVRIAGSAHLPETLERTSIRLDPEDQQTIERLLEAVR</sequence>
<organism evidence="3 4">
    <name type="scientific">Actinomadura craniellae</name>
    <dbReference type="NCBI Taxonomy" id="2231787"/>
    <lineage>
        <taxon>Bacteria</taxon>
        <taxon>Bacillati</taxon>
        <taxon>Actinomycetota</taxon>
        <taxon>Actinomycetes</taxon>
        <taxon>Streptosporangiales</taxon>
        <taxon>Thermomonosporaceae</taxon>
        <taxon>Actinomadura</taxon>
    </lineage>
</organism>
<feature type="region of interest" description="Disordered" evidence="1">
    <location>
        <begin position="165"/>
        <end position="196"/>
    </location>
</feature>
<dbReference type="Proteomes" id="UP000251891">
    <property type="component" value="Unassembled WGS sequence"/>
</dbReference>
<gene>
    <name evidence="3" type="ORF">DPM19_13635</name>
</gene>
<proteinExistence type="predicted"/>
<dbReference type="InterPro" id="IPR000157">
    <property type="entry name" value="TIR_dom"/>
</dbReference>
<dbReference type="Gene3D" id="3.40.50.10140">
    <property type="entry name" value="Toll/interleukin-1 receptor homology (TIR) domain"/>
    <property type="match status" value="1"/>
</dbReference>
<keyword evidence="4" id="KW-1185">Reference proteome</keyword>
<dbReference type="AlphaFoldDB" id="A0A365H720"/>
<reference evidence="3 4" key="1">
    <citation type="submission" date="2018-06" db="EMBL/GenBank/DDBJ databases">
        <title>Actinomadura craniellae sp. nov. isolated from marine sponge Craniella sp.</title>
        <authorList>
            <person name="Li L."/>
            <person name="Xu Q.H."/>
            <person name="Lin H.W."/>
            <person name="Lu Y.H."/>
        </authorList>
    </citation>
    <scope>NUCLEOTIDE SEQUENCE [LARGE SCALE GENOMIC DNA]</scope>
    <source>
        <strain evidence="3 4">LHW63021</strain>
    </source>
</reference>